<accession>A0A8X6N543</accession>
<gene>
    <name evidence="1" type="ORF">NPIL_88871</name>
</gene>
<evidence type="ECO:0000313" key="2">
    <source>
        <dbReference type="Proteomes" id="UP000887013"/>
    </source>
</evidence>
<organism evidence="1 2">
    <name type="scientific">Nephila pilipes</name>
    <name type="common">Giant wood spider</name>
    <name type="synonym">Nephila maculata</name>
    <dbReference type="NCBI Taxonomy" id="299642"/>
    <lineage>
        <taxon>Eukaryota</taxon>
        <taxon>Metazoa</taxon>
        <taxon>Ecdysozoa</taxon>
        <taxon>Arthropoda</taxon>
        <taxon>Chelicerata</taxon>
        <taxon>Arachnida</taxon>
        <taxon>Araneae</taxon>
        <taxon>Araneomorphae</taxon>
        <taxon>Entelegynae</taxon>
        <taxon>Araneoidea</taxon>
        <taxon>Nephilidae</taxon>
        <taxon>Nephila</taxon>
    </lineage>
</organism>
<dbReference type="EMBL" id="BMAW01005476">
    <property type="protein sequence ID" value="GFS94371.1"/>
    <property type="molecule type" value="Genomic_DNA"/>
</dbReference>
<dbReference type="Proteomes" id="UP000887013">
    <property type="component" value="Unassembled WGS sequence"/>
</dbReference>
<proteinExistence type="predicted"/>
<sequence length="111" mass="13103">MVVALSIKLYDMEKQCCPVKWFDYRASYVCYYQQKVCLDWISSQKGSYKKDILGYFSFRLNAATTFIYGMKQPRSRIFSFSSSDESTEDNESPTKRRIPLVYEMILQGRNI</sequence>
<comment type="caution">
    <text evidence="1">The sequence shown here is derived from an EMBL/GenBank/DDBJ whole genome shotgun (WGS) entry which is preliminary data.</text>
</comment>
<reference evidence="1" key="1">
    <citation type="submission" date="2020-08" db="EMBL/GenBank/DDBJ databases">
        <title>Multicomponent nature underlies the extraordinary mechanical properties of spider dragline silk.</title>
        <authorList>
            <person name="Kono N."/>
            <person name="Nakamura H."/>
            <person name="Mori M."/>
            <person name="Yoshida Y."/>
            <person name="Ohtoshi R."/>
            <person name="Malay A.D."/>
            <person name="Moran D.A.P."/>
            <person name="Tomita M."/>
            <person name="Numata K."/>
            <person name="Arakawa K."/>
        </authorList>
    </citation>
    <scope>NUCLEOTIDE SEQUENCE</scope>
</reference>
<evidence type="ECO:0000313" key="1">
    <source>
        <dbReference type="EMBL" id="GFS94371.1"/>
    </source>
</evidence>
<dbReference type="AlphaFoldDB" id="A0A8X6N543"/>
<keyword evidence="2" id="KW-1185">Reference proteome</keyword>
<protein>
    <submittedName>
        <fullName evidence="1">Uncharacterized protein</fullName>
    </submittedName>
</protein>
<name>A0A8X6N543_NEPPI</name>